<comment type="caution">
    <text evidence="3">The sequence shown here is derived from an EMBL/GenBank/DDBJ whole genome shotgun (WGS) entry which is preliminary data.</text>
</comment>
<dbReference type="EMBL" id="CAUJNA010000762">
    <property type="protein sequence ID" value="CAJ1380931.1"/>
    <property type="molecule type" value="Genomic_DNA"/>
</dbReference>
<dbReference type="AlphaFoldDB" id="A0AA36I4J6"/>
<dbReference type="SUPFAM" id="SSF55770">
    <property type="entry name" value="Profilin (actin-binding protein)"/>
    <property type="match status" value="1"/>
</dbReference>
<sequence length="168" mass="18895">MAEEEEQSWDATLDEWLISEGFCYSAGMAQLEDGAFYAAAPEKDEAGWGFIYKEDHEQMITQEDMTEKKMTITEATSLKYVADNLKAPPTGLWLGGQKYSVTRVEKEFQVNETTFTYIFANRPKKGVAIGITNSQIICAFYDEEKGQTAGNCTKVLAAFAEWMKNTGY</sequence>
<evidence type="ECO:0000256" key="1">
    <source>
        <dbReference type="ARBA" id="ARBA00010058"/>
    </source>
</evidence>
<gene>
    <name evidence="3" type="ORF">EVOR1521_LOCUS8751</name>
</gene>
<evidence type="ECO:0000313" key="4">
    <source>
        <dbReference type="Proteomes" id="UP001178507"/>
    </source>
</evidence>
<dbReference type="Gene3D" id="3.30.450.30">
    <property type="entry name" value="Dynein light chain 2a, cytoplasmic"/>
    <property type="match status" value="1"/>
</dbReference>
<name>A0AA36I4J6_9DINO</name>
<keyword evidence="2" id="KW-0009">Actin-binding</keyword>
<dbReference type="InterPro" id="IPR036140">
    <property type="entry name" value="PFN_sf"/>
</dbReference>
<proteinExistence type="inferred from homology"/>
<comment type="similarity">
    <text evidence="1 2">Belongs to the profilin family.</text>
</comment>
<dbReference type="InterPro" id="IPR005455">
    <property type="entry name" value="PFN_euk"/>
</dbReference>
<dbReference type="GO" id="GO:0003779">
    <property type="term" value="F:actin binding"/>
    <property type="evidence" value="ECO:0007669"/>
    <property type="project" value="UniProtKB-KW"/>
</dbReference>
<dbReference type="InterPro" id="IPR048278">
    <property type="entry name" value="PFN"/>
</dbReference>
<dbReference type="Pfam" id="PF00235">
    <property type="entry name" value="Profilin"/>
    <property type="match status" value="1"/>
</dbReference>
<organism evidence="3 4">
    <name type="scientific">Effrenium voratum</name>
    <dbReference type="NCBI Taxonomy" id="2562239"/>
    <lineage>
        <taxon>Eukaryota</taxon>
        <taxon>Sar</taxon>
        <taxon>Alveolata</taxon>
        <taxon>Dinophyceae</taxon>
        <taxon>Suessiales</taxon>
        <taxon>Symbiodiniaceae</taxon>
        <taxon>Effrenium</taxon>
    </lineage>
</organism>
<keyword evidence="4" id="KW-1185">Reference proteome</keyword>
<dbReference type="Proteomes" id="UP001178507">
    <property type="component" value="Unassembled WGS sequence"/>
</dbReference>
<reference evidence="3" key="1">
    <citation type="submission" date="2023-08" db="EMBL/GenBank/DDBJ databases">
        <authorList>
            <person name="Chen Y."/>
            <person name="Shah S."/>
            <person name="Dougan E. K."/>
            <person name="Thang M."/>
            <person name="Chan C."/>
        </authorList>
    </citation>
    <scope>NUCLEOTIDE SEQUENCE</scope>
</reference>
<protein>
    <recommendedName>
        <fullName evidence="2">Profilin</fullName>
    </recommendedName>
</protein>
<evidence type="ECO:0000256" key="2">
    <source>
        <dbReference type="RuleBase" id="RU003909"/>
    </source>
</evidence>
<accession>A0AA36I4J6</accession>
<dbReference type="SMART" id="SM00392">
    <property type="entry name" value="PROF"/>
    <property type="match status" value="1"/>
</dbReference>
<evidence type="ECO:0000313" key="3">
    <source>
        <dbReference type="EMBL" id="CAJ1380931.1"/>
    </source>
</evidence>